<dbReference type="PROSITE" id="PS00878">
    <property type="entry name" value="ODR_DC_2_1"/>
    <property type="match status" value="1"/>
</dbReference>
<dbReference type="SUPFAM" id="SSF51419">
    <property type="entry name" value="PLP-binding barrel"/>
    <property type="match status" value="1"/>
</dbReference>
<dbReference type="SUPFAM" id="SSF50621">
    <property type="entry name" value="Alanine racemase C-terminal domain-like"/>
    <property type="match status" value="1"/>
</dbReference>
<evidence type="ECO:0000313" key="18">
    <source>
        <dbReference type="Proteomes" id="UP000528322"/>
    </source>
</evidence>
<evidence type="ECO:0000259" key="16">
    <source>
        <dbReference type="Pfam" id="PF02784"/>
    </source>
</evidence>
<feature type="binding site" evidence="12">
    <location>
        <position position="310"/>
    </location>
    <ligand>
        <name>substrate</name>
    </ligand>
</feature>
<dbReference type="InterPro" id="IPR000183">
    <property type="entry name" value="Orn/DAP/Arg_de-COase"/>
</dbReference>
<feature type="domain" description="Orn/DAP/Arg decarboxylase 2 C-terminal" evidence="15">
    <location>
        <begin position="30"/>
        <end position="369"/>
    </location>
</feature>
<gene>
    <name evidence="12" type="primary">lysA</name>
    <name evidence="17" type="ORF">HNR37_000821</name>
</gene>
<dbReference type="FunFam" id="2.40.37.10:FF:000003">
    <property type="entry name" value="Diaminopimelate decarboxylase"/>
    <property type="match status" value="1"/>
</dbReference>
<evidence type="ECO:0000256" key="4">
    <source>
        <dbReference type="ARBA" id="ARBA00022898"/>
    </source>
</evidence>
<comment type="function">
    <text evidence="12">Specifically catalyzes the decarboxylation of meso-diaminopimelate (meso-DAP) to L-lysine.</text>
</comment>
<dbReference type="GO" id="GO:0009089">
    <property type="term" value="P:lysine biosynthetic process via diaminopimelate"/>
    <property type="evidence" value="ECO:0007669"/>
    <property type="project" value="UniProtKB-UniRule"/>
</dbReference>
<dbReference type="PRINTS" id="PR01181">
    <property type="entry name" value="DAPDCRBXLASE"/>
</dbReference>
<dbReference type="GO" id="GO:0030170">
    <property type="term" value="F:pyridoxal phosphate binding"/>
    <property type="evidence" value="ECO:0007669"/>
    <property type="project" value="UniProtKB-UniRule"/>
</dbReference>
<dbReference type="AlphaFoldDB" id="A0A7W8DGL6"/>
<organism evidence="17 18">
    <name type="scientific">Desulfurispira natronophila</name>
    <dbReference type="NCBI Taxonomy" id="682562"/>
    <lineage>
        <taxon>Bacteria</taxon>
        <taxon>Pseudomonadati</taxon>
        <taxon>Chrysiogenota</taxon>
        <taxon>Chrysiogenia</taxon>
        <taxon>Chrysiogenales</taxon>
        <taxon>Chrysiogenaceae</taxon>
        <taxon>Desulfurispira</taxon>
    </lineage>
</organism>
<evidence type="ECO:0000256" key="10">
    <source>
        <dbReference type="ARBA" id="ARBA00066427"/>
    </source>
</evidence>
<dbReference type="InterPro" id="IPR009006">
    <property type="entry name" value="Ala_racemase/Decarboxylase_C"/>
</dbReference>
<dbReference type="Pfam" id="PF00278">
    <property type="entry name" value="Orn_DAP_Arg_deC"/>
    <property type="match status" value="1"/>
</dbReference>
<comment type="subunit">
    <text evidence="12">Homodimer.</text>
</comment>
<comment type="cofactor">
    <cofactor evidence="1 12 13 14">
        <name>pyridoxal 5'-phosphate</name>
        <dbReference type="ChEBI" id="CHEBI:597326"/>
    </cofactor>
</comment>
<dbReference type="RefSeq" id="WP_183730339.1">
    <property type="nucleotide sequence ID" value="NZ_JACHID010000004.1"/>
</dbReference>
<proteinExistence type="inferred from homology"/>
<evidence type="ECO:0000259" key="15">
    <source>
        <dbReference type="Pfam" id="PF00278"/>
    </source>
</evidence>
<dbReference type="InterPro" id="IPR022643">
    <property type="entry name" value="De-COase2_C"/>
</dbReference>
<dbReference type="InterPro" id="IPR002986">
    <property type="entry name" value="DAP_deCOOHase_LysA"/>
</dbReference>
<dbReference type="PRINTS" id="PR01179">
    <property type="entry name" value="ODADCRBXLASE"/>
</dbReference>
<dbReference type="NCBIfam" id="TIGR01048">
    <property type="entry name" value="lysA"/>
    <property type="match status" value="1"/>
</dbReference>
<keyword evidence="4 12" id="KW-0663">Pyridoxal phosphate</keyword>
<evidence type="ECO:0000256" key="7">
    <source>
        <dbReference type="ARBA" id="ARBA00050464"/>
    </source>
</evidence>
<keyword evidence="5 12" id="KW-0457">Lysine biosynthesis</keyword>
<dbReference type="Gene3D" id="3.20.20.10">
    <property type="entry name" value="Alanine racemase"/>
    <property type="match status" value="1"/>
</dbReference>
<comment type="caution">
    <text evidence="17">The sequence shown here is derived from an EMBL/GenBank/DDBJ whole genome shotgun (WGS) entry which is preliminary data.</text>
</comment>
<keyword evidence="6 12" id="KW-0456">Lyase</keyword>
<dbReference type="HAMAP" id="MF_02120">
    <property type="entry name" value="LysA"/>
    <property type="match status" value="1"/>
</dbReference>
<feature type="binding site" evidence="12">
    <location>
        <position position="314"/>
    </location>
    <ligand>
        <name>substrate</name>
    </ligand>
</feature>
<evidence type="ECO:0000256" key="3">
    <source>
        <dbReference type="ARBA" id="ARBA00022793"/>
    </source>
</evidence>
<feature type="binding site" evidence="12">
    <location>
        <position position="274"/>
    </location>
    <ligand>
        <name>substrate</name>
    </ligand>
</feature>
<comment type="similarity">
    <text evidence="9 12">Belongs to the Orn/Lys/Arg decarboxylase class-II family. LysA subfamily.</text>
</comment>
<feature type="binding site" evidence="12">
    <location>
        <begin position="271"/>
        <end position="274"/>
    </location>
    <ligand>
        <name>pyridoxal 5'-phosphate</name>
        <dbReference type="ChEBI" id="CHEBI:597326"/>
    </ligand>
</feature>
<feature type="modified residue" description="N6-(pyridoxal phosphate)lysine" evidence="12 13">
    <location>
        <position position="58"/>
    </location>
</feature>
<evidence type="ECO:0000256" key="1">
    <source>
        <dbReference type="ARBA" id="ARBA00001933"/>
    </source>
</evidence>
<feature type="binding site" evidence="12">
    <location>
        <position position="237"/>
    </location>
    <ligand>
        <name>pyridoxal 5'-phosphate</name>
        <dbReference type="ChEBI" id="CHEBI:597326"/>
    </ligand>
</feature>
<reference evidence="17 18" key="1">
    <citation type="submission" date="2020-08" db="EMBL/GenBank/DDBJ databases">
        <title>Genomic Encyclopedia of Type Strains, Phase IV (KMG-IV): sequencing the most valuable type-strain genomes for metagenomic binning, comparative biology and taxonomic classification.</title>
        <authorList>
            <person name="Goeker M."/>
        </authorList>
    </citation>
    <scope>NUCLEOTIDE SEQUENCE [LARGE SCALE GENOMIC DNA]</scope>
    <source>
        <strain evidence="17 18">DSM 22071</strain>
    </source>
</reference>
<comment type="catalytic activity">
    <reaction evidence="7 12 14">
        <text>meso-2,6-diaminopimelate + H(+) = L-lysine + CO2</text>
        <dbReference type="Rhea" id="RHEA:15101"/>
        <dbReference type="ChEBI" id="CHEBI:15378"/>
        <dbReference type="ChEBI" id="CHEBI:16526"/>
        <dbReference type="ChEBI" id="CHEBI:32551"/>
        <dbReference type="ChEBI" id="CHEBI:57791"/>
        <dbReference type="EC" id="4.1.1.20"/>
    </reaction>
</comment>
<feature type="domain" description="Orn/DAP/Arg decarboxylase 2 N-terminal" evidence="16">
    <location>
        <begin position="36"/>
        <end position="277"/>
    </location>
</feature>
<evidence type="ECO:0000256" key="13">
    <source>
        <dbReference type="PIRSR" id="PIRSR600183-50"/>
    </source>
</evidence>
<comment type="pathway">
    <text evidence="8 12 14">Amino-acid biosynthesis; L-lysine biosynthesis via DAP pathway; L-lysine from DL-2,6-diaminopimelate: step 1/1.</text>
</comment>
<evidence type="ECO:0000256" key="2">
    <source>
        <dbReference type="ARBA" id="ARBA00022605"/>
    </source>
</evidence>
<dbReference type="Gene3D" id="2.40.37.10">
    <property type="entry name" value="Lyase, Ornithine Decarboxylase, Chain A, domain 1"/>
    <property type="match status" value="1"/>
</dbReference>
<evidence type="ECO:0000256" key="14">
    <source>
        <dbReference type="RuleBase" id="RU003738"/>
    </source>
</evidence>
<dbReference type="InterPro" id="IPR029066">
    <property type="entry name" value="PLP-binding_barrel"/>
</dbReference>
<dbReference type="PANTHER" id="PTHR43727:SF2">
    <property type="entry name" value="GROUP IV DECARBOXYLASE"/>
    <property type="match status" value="1"/>
</dbReference>
<dbReference type="UniPathway" id="UPA00034">
    <property type="reaction ID" value="UER00027"/>
</dbReference>
<dbReference type="Pfam" id="PF02784">
    <property type="entry name" value="Orn_Arg_deC_N"/>
    <property type="match status" value="1"/>
</dbReference>
<dbReference type="EMBL" id="JACHID010000004">
    <property type="protein sequence ID" value="MBB5021509.1"/>
    <property type="molecule type" value="Genomic_DNA"/>
</dbReference>
<sequence length="415" mass="46394">MHYFAYRNDELYCEDVPLARIAAEVGTPAYVYSRRTLVHHARVFRQAFPEALICFAVKANSNISILHTLAQEGIGADIVSGGELFRARRAGVEPENIVFAGVGKREDEIAAALKQDIFMFNVESIEELNLIQRVAQELNTTARIALRVNPDVDAKTHPYISTGLRENKFGISMDSALMDYHYAHRLSHIQVQGIHCHIGSQLTTIEPFIDAFKIIRALALELIASGIDIRYLDMGGGLGITYEREKPPLPMELAHAMAPLMEDLPCTLILEPGRAIAGNTGVFLTQVLYTKQTEEKRFIVVDGAMNDLARPSLYGSFHDIRPVQLNTSGEEPVKVDIVGPICESSDFFARERLMPACHHGDILAIMSAGAYGFTMSSNYNSRPRAVEVLVDDDQYRIIRRRETLEDLIQHEELPQ</sequence>
<keyword evidence="18" id="KW-1185">Reference proteome</keyword>
<evidence type="ECO:0000256" key="11">
    <source>
        <dbReference type="ARBA" id="ARBA00074972"/>
    </source>
</evidence>
<evidence type="ECO:0000256" key="8">
    <source>
        <dbReference type="ARBA" id="ARBA00060643"/>
    </source>
</evidence>
<feature type="binding site" evidence="12">
    <location>
        <position position="371"/>
    </location>
    <ligand>
        <name>substrate</name>
    </ligand>
</feature>
<evidence type="ECO:0000256" key="6">
    <source>
        <dbReference type="ARBA" id="ARBA00023239"/>
    </source>
</evidence>
<dbReference type="PANTHER" id="PTHR43727">
    <property type="entry name" value="DIAMINOPIMELATE DECARBOXYLASE"/>
    <property type="match status" value="1"/>
</dbReference>
<feature type="binding site" evidence="12">
    <location>
        <position position="343"/>
    </location>
    <ligand>
        <name>substrate</name>
    </ligand>
</feature>
<dbReference type="CDD" id="cd06828">
    <property type="entry name" value="PLPDE_III_DapDC"/>
    <property type="match status" value="1"/>
</dbReference>
<dbReference type="InterPro" id="IPR022653">
    <property type="entry name" value="De-COase2_pyr-phos_BS"/>
</dbReference>
<evidence type="ECO:0000256" key="12">
    <source>
        <dbReference type="HAMAP-Rule" id="MF_02120"/>
    </source>
</evidence>
<evidence type="ECO:0000313" key="17">
    <source>
        <dbReference type="EMBL" id="MBB5021509.1"/>
    </source>
</evidence>
<dbReference type="FunFam" id="3.20.20.10:FF:000003">
    <property type="entry name" value="Diaminopimelate decarboxylase"/>
    <property type="match status" value="1"/>
</dbReference>
<keyword evidence="2 12" id="KW-0028">Amino-acid biosynthesis</keyword>
<protein>
    <recommendedName>
        <fullName evidence="11 12">Diaminopimelate decarboxylase</fullName>
        <shortName evidence="12">DAP decarboxylase</shortName>
        <shortName evidence="12">DAPDC</shortName>
        <ecNumber evidence="10 12">4.1.1.20</ecNumber>
    </recommendedName>
</protein>
<dbReference type="InterPro" id="IPR022644">
    <property type="entry name" value="De-COase2_N"/>
</dbReference>
<evidence type="ECO:0000256" key="5">
    <source>
        <dbReference type="ARBA" id="ARBA00023154"/>
    </source>
</evidence>
<dbReference type="Proteomes" id="UP000528322">
    <property type="component" value="Unassembled WGS sequence"/>
</dbReference>
<feature type="binding site" evidence="12">
    <location>
        <position position="371"/>
    </location>
    <ligand>
        <name>pyridoxal 5'-phosphate</name>
        <dbReference type="ChEBI" id="CHEBI:597326"/>
    </ligand>
</feature>
<evidence type="ECO:0000256" key="9">
    <source>
        <dbReference type="ARBA" id="ARBA00060983"/>
    </source>
</evidence>
<name>A0A7W8DGL6_9BACT</name>
<keyword evidence="3 12" id="KW-0210">Decarboxylase</keyword>
<feature type="active site" description="Proton donor" evidence="13">
    <location>
        <position position="342"/>
    </location>
</feature>
<accession>A0A7W8DGL6</accession>
<dbReference type="EC" id="4.1.1.20" evidence="10 12"/>
<dbReference type="GO" id="GO:0008836">
    <property type="term" value="F:diaminopimelate decarboxylase activity"/>
    <property type="evidence" value="ECO:0007669"/>
    <property type="project" value="UniProtKB-UniRule"/>
</dbReference>